<sequence>MRLSKVRVQNFKSVLDSGWFSVDELTCLVGKNESGKTAILEAIEKLNSVLPGRTEVRETEYPRMNWSEYEESDQADVAIRTQWELDSEEIEYITDLAGDKAVLDGTTITLTKDYDNELHWTLPLDLKKAAEVALANSGLESDEKAALKGAATTFALMKALRDNDERSPRQEAFLSELDERWHKNGLWPTVIIYLRNRLPGFVYYSQYDRLPGRVSLNQLLEHQAAGSIDQLQGARVFLALLSMVGTTPEGIKGISTSEQLISKLEAVGARLSKKIFKYWSQNKHLKVNFRFDEAAVGDPAPFNSGKVFQTRIENLRHGATIRLDERSTGFIWFFSFLVWFSEVQKTHGDNLIVLLDEPGLTLHAKAQADLLRYMKAELLPRHQVLYTTHSPFMIDPTDLLSCRTVEDVTAEDDEVLGTKVGDRVLSADNDTLFPLQAALGYDVTQTLFVGKNCLLVEGPSDLLYIRWASDRLRERDRIALDNRWTVTPCGGITKIPSFMALFGGNELNVVVLTDYGQGDKKKVRELRESELLKDGRVFSADMYCEGATEADTEDLLGRSFYVALVNKAYGLTAAQVLPEQKPEDSPQRATAEVEEHFRVLPSSVAEYDHYAPARYLLEHSGELMLPGVEEALDRFEKLFADLNKLL</sequence>
<dbReference type="PANTHER" id="PTHR43581:SF4">
    <property type="entry name" value="ATP_GTP PHOSPHATASE"/>
    <property type="match status" value="1"/>
</dbReference>
<dbReference type="PANTHER" id="PTHR43581">
    <property type="entry name" value="ATP/GTP PHOSPHATASE"/>
    <property type="match status" value="1"/>
</dbReference>
<evidence type="ECO:0000259" key="1">
    <source>
        <dbReference type="Pfam" id="PF13175"/>
    </source>
</evidence>
<dbReference type="RefSeq" id="WP_154759926.1">
    <property type="nucleotide sequence ID" value="NZ_WMBA01000054.1"/>
</dbReference>
<dbReference type="SUPFAM" id="SSF52540">
    <property type="entry name" value="P-loop containing nucleoside triphosphate hydrolases"/>
    <property type="match status" value="1"/>
</dbReference>
<dbReference type="Pfam" id="PF13175">
    <property type="entry name" value="AAA_15"/>
    <property type="match status" value="2"/>
</dbReference>
<name>A0A6N7Z898_9PSEU</name>
<feature type="domain" description="Endonuclease GajA/Old nuclease/RecF-like AAA" evidence="1">
    <location>
        <begin position="1"/>
        <end position="83"/>
    </location>
</feature>
<evidence type="ECO:0000313" key="4">
    <source>
        <dbReference type="Proteomes" id="UP000440096"/>
    </source>
</evidence>
<dbReference type="InterPro" id="IPR051396">
    <property type="entry name" value="Bact_Antivir_Def_Nuclease"/>
</dbReference>
<proteinExistence type="predicted"/>
<evidence type="ECO:0000259" key="2">
    <source>
        <dbReference type="Pfam" id="PF20469"/>
    </source>
</evidence>
<dbReference type="OrthoDB" id="3322489at2"/>
<organism evidence="3 4">
    <name type="scientific">Amycolatopsis pithecellobii</name>
    <dbReference type="NCBI Taxonomy" id="664692"/>
    <lineage>
        <taxon>Bacteria</taxon>
        <taxon>Bacillati</taxon>
        <taxon>Actinomycetota</taxon>
        <taxon>Actinomycetes</taxon>
        <taxon>Pseudonocardiales</taxon>
        <taxon>Pseudonocardiaceae</taxon>
        <taxon>Amycolatopsis</taxon>
    </lineage>
</organism>
<dbReference type="InterPro" id="IPR034139">
    <property type="entry name" value="TOPRIM_OLD"/>
</dbReference>
<evidence type="ECO:0000313" key="3">
    <source>
        <dbReference type="EMBL" id="MTD57821.1"/>
    </source>
</evidence>
<feature type="domain" description="OLD protein-like TOPRIM" evidence="2">
    <location>
        <begin position="451"/>
        <end position="514"/>
    </location>
</feature>
<reference evidence="3 4" key="1">
    <citation type="submission" date="2019-11" db="EMBL/GenBank/DDBJ databases">
        <title>Draft genome of Amycolatopsis RM579.</title>
        <authorList>
            <person name="Duangmal K."/>
            <person name="Mingma R."/>
        </authorList>
    </citation>
    <scope>NUCLEOTIDE SEQUENCE [LARGE SCALE GENOMIC DNA]</scope>
    <source>
        <strain evidence="3 4">RM579</strain>
    </source>
</reference>
<dbReference type="InterPro" id="IPR041685">
    <property type="entry name" value="AAA_GajA/Old/RecF-like"/>
</dbReference>
<accession>A0A6N7Z898</accession>
<dbReference type="Pfam" id="PF20469">
    <property type="entry name" value="OLD-like_TOPRIM"/>
    <property type="match status" value="1"/>
</dbReference>
<dbReference type="Gene3D" id="3.40.50.300">
    <property type="entry name" value="P-loop containing nucleotide triphosphate hydrolases"/>
    <property type="match status" value="1"/>
</dbReference>
<dbReference type="Proteomes" id="UP000440096">
    <property type="component" value="Unassembled WGS sequence"/>
</dbReference>
<keyword evidence="4" id="KW-1185">Reference proteome</keyword>
<dbReference type="EMBL" id="WMBA01000054">
    <property type="protein sequence ID" value="MTD57821.1"/>
    <property type="molecule type" value="Genomic_DNA"/>
</dbReference>
<comment type="caution">
    <text evidence="3">The sequence shown here is derived from an EMBL/GenBank/DDBJ whole genome shotgun (WGS) entry which is preliminary data.</text>
</comment>
<dbReference type="InterPro" id="IPR027417">
    <property type="entry name" value="P-loop_NTPase"/>
</dbReference>
<feature type="domain" description="Endonuclease GajA/Old nuclease/RecF-like AAA" evidence="1">
    <location>
        <begin position="263"/>
        <end position="394"/>
    </location>
</feature>
<protein>
    <submittedName>
        <fullName evidence="3">AAA family ATPase</fullName>
    </submittedName>
</protein>
<gene>
    <name evidence="3" type="ORF">GKO32_28145</name>
</gene>
<dbReference type="AlphaFoldDB" id="A0A6N7Z898"/>